<sequence>MPPPQKLNILITGCSPGGMGAALAVAFHNAGHHVYATARNPSKLSPLAGQGIQTLTLDITSSSSIESAVSAVTTALPPTRGLDILINNAAGNYTMPVIDATLPAARELFDLNVWAHLAVTQAFLPLILRSTTTTNSPNPNPANTPTTTPPFAPLIANHTSVGSVAALPFQGIYNASKAALAMLTATMRMELAPFGVRVVDLKTAGVRTNIIANSNFHRHGSTSNGDDNSGGGGRLPAGSVFAPVREQVERIMSQEGLKERGISAEEWAGEVVGVLLGRSVPAEVWKGESALVARMATAIPCGLAEGVVKRMTGMDAVEEGVRRVRGG</sequence>
<reference evidence="1 2" key="1">
    <citation type="journal article" date="2021" name="Nat. Commun.">
        <title>Genetic determinants of endophytism in the Arabidopsis root mycobiome.</title>
        <authorList>
            <person name="Mesny F."/>
            <person name="Miyauchi S."/>
            <person name="Thiergart T."/>
            <person name="Pickel B."/>
            <person name="Atanasova L."/>
            <person name="Karlsson M."/>
            <person name="Huettel B."/>
            <person name="Barry K.W."/>
            <person name="Haridas S."/>
            <person name="Chen C."/>
            <person name="Bauer D."/>
            <person name="Andreopoulos W."/>
            <person name="Pangilinan J."/>
            <person name="LaButti K."/>
            <person name="Riley R."/>
            <person name="Lipzen A."/>
            <person name="Clum A."/>
            <person name="Drula E."/>
            <person name="Henrissat B."/>
            <person name="Kohler A."/>
            <person name="Grigoriev I.V."/>
            <person name="Martin F.M."/>
            <person name="Hacquard S."/>
        </authorList>
    </citation>
    <scope>NUCLEOTIDE SEQUENCE [LARGE SCALE GENOMIC DNA]</scope>
    <source>
        <strain evidence="1 2">MPI-SDFR-AT-0079</strain>
    </source>
</reference>
<proteinExistence type="predicted"/>
<gene>
    <name evidence="1" type="ORF">F5144DRAFT_582649</name>
</gene>
<protein>
    <submittedName>
        <fullName evidence="1">Uncharacterized protein</fullName>
    </submittedName>
</protein>
<dbReference type="EMBL" id="JAGIZQ010000006">
    <property type="protein sequence ID" value="KAH6623207.1"/>
    <property type="molecule type" value="Genomic_DNA"/>
</dbReference>
<name>A0ACB7P023_9PEZI</name>
<evidence type="ECO:0000313" key="1">
    <source>
        <dbReference type="EMBL" id="KAH6623207.1"/>
    </source>
</evidence>
<accession>A0ACB7P023</accession>
<comment type="caution">
    <text evidence="1">The sequence shown here is derived from an EMBL/GenBank/DDBJ whole genome shotgun (WGS) entry which is preliminary data.</text>
</comment>
<evidence type="ECO:0000313" key="2">
    <source>
        <dbReference type="Proteomes" id="UP000724584"/>
    </source>
</evidence>
<organism evidence="1 2">
    <name type="scientific">Chaetomium tenue</name>
    <dbReference type="NCBI Taxonomy" id="1854479"/>
    <lineage>
        <taxon>Eukaryota</taxon>
        <taxon>Fungi</taxon>
        <taxon>Dikarya</taxon>
        <taxon>Ascomycota</taxon>
        <taxon>Pezizomycotina</taxon>
        <taxon>Sordariomycetes</taxon>
        <taxon>Sordariomycetidae</taxon>
        <taxon>Sordariales</taxon>
        <taxon>Chaetomiaceae</taxon>
        <taxon>Chaetomium</taxon>
    </lineage>
</organism>
<keyword evidence="2" id="KW-1185">Reference proteome</keyword>
<dbReference type="Proteomes" id="UP000724584">
    <property type="component" value="Unassembled WGS sequence"/>
</dbReference>